<dbReference type="AlphaFoldDB" id="A0A2H1V8K2"/>
<dbReference type="EMBL" id="ODYU01001218">
    <property type="protein sequence ID" value="SOQ37131.1"/>
    <property type="molecule type" value="Genomic_DNA"/>
</dbReference>
<sequence>MEGRVRFPVRQLNSRLSPMVVSRYNRTPITTNLTYHFCFINSYQSFHVCSSVRGRGDREFQTLTDLKPPRSTPACRAGAPVSPLGSPQLRVSRIGAVADQRVAGSIPARSNYLCGPQIVVSGLGVIFIVVIS</sequence>
<evidence type="ECO:0000313" key="1">
    <source>
        <dbReference type="EMBL" id="SOQ37131.1"/>
    </source>
</evidence>
<accession>A0A2H1V8K2</accession>
<organism evidence="1">
    <name type="scientific">Spodoptera frugiperda</name>
    <name type="common">Fall armyworm</name>
    <dbReference type="NCBI Taxonomy" id="7108"/>
    <lineage>
        <taxon>Eukaryota</taxon>
        <taxon>Metazoa</taxon>
        <taxon>Ecdysozoa</taxon>
        <taxon>Arthropoda</taxon>
        <taxon>Hexapoda</taxon>
        <taxon>Insecta</taxon>
        <taxon>Pterygota</taxon>
        <taxon>Neoptera</taxon>
        <taxon>Endopterygota</taxon>
        <taxon>Lepidoptera</taxon>
        <taxon>Glossata</taxon>
        <taxon>Ditrysia</taxon>
        <taxon>Noctuoidea</taxon>
        <taxon>Noctuidae</taxon>
        <taxon>Amphipyrinae</taxon>
        <taxon>Spodoptera</taxon>
    </lineage>
</organism>
<protein>
    <submittedName>
        <fullName evidence="1">SFRICE_006713</fullName>
    </submittedName>
</protein>
<proteinExistence type="predicted"/>
<reference evidence="1" key="1">
    <citation type="submission" date="2016-07" db="EMBL/GenBank/DDBJ databases">
        <authorList>
            <person name="Bretaudeau A."/>
        </authorList>
    </citation>
    <scope>NUCLEOTIDE SEQUENCE</scope>
    <source>
        <strain evidence="1">Rice</strain>
        <tissue evidence="1">Whole body</tissue>
    </source>
</reference>
<gene>
    <name evidence="1" type="ORF">SFRICE_006713</name>
</gene>
<name>A0A2H1V8K2_SPOFR</name>